<sequence length="58" mass="6389">MVRMLPPPAITPLTLYECKCKRVGVNMVRMLPPPVITPLTSYEPQATAILVSTESVFS</sequence>
<proteinExistence type="predicted"/>
<reference evidence="2" key="2">
    <citation type="submission" date="2015-01" db="EMBL/GenBank/DDBJ databases">
        <title>Evolutionary Origins and Diversification of the Mycorrhizal Mutualists.</title>
        <authorList>
            <consortium name="DOE Joint Genome Institute"/>
            <consortium name="Mycorrhizal Genomics Consortium"/>
            <person name="Kohler A."/>
            <person name="Kuo A."/>
            <person name="Nagy L.G."/>
            <person name="Floudas D."/>
            <person name="Copeland A."/>
            <person name="Barry K.W."/>
            <person name="Cichocki N."/>
            <person name="Veneault-Fourrey C."/>
            <person name="LaButti K."/>
            <person name="Lindquist E.A."/>
            <person name="Lipzen A."/>
            <person name="Lundell T."/>
            <person name="Morin E."/>
            <person name="Murat C."/>
            <person name="Riley R."/>
            <person name="Ohm R."/>
            <person name="Sun H."/>
            <person name="Tunlid A."/>
            <person name="Henrissat B."/>
            <person name="Grigoriev I.V."/>
            <person name="Hibbett D.S."/>
            <person name="Martin F."/>
        </authorList>
    </citation>
    <scope>NUCLEOTIDE SEQUENCE [LARGE SCALE GENOMIC DNA]</scope>
    <source>
        <strain evidence="2">Marx 270</strain>
    </source>
</reference>
<dbReference type="HOGENOM" id="CLU_196220_0_0_1"/>
<dbReference type="Proteomes" id="UP000054217">
    <property type="component" value="Unassembled WGS sequence"/>
</dbReference>
<evidence type="ECO:0000313" key="2">
    <source>
        <dbReference type="Proteomes" id="UP000054217"/>
    </source>
</evidence>
<name>A0A0C3I8D7_PISTI</name>
<evidence type="ECO:0000313" key="1">
    <source>
        <dbReference type="EMBL" id="KIN93357.1"/>
    </source>
</evidence>
<reference evidence="1 2" key="1">
    <citation type="submission" date="2014-04" db="EMBL/GenBank/DDBJ databases">
        <authorList>
            <consortium name="DOE Joint Genome Institute"/>
            <person name="Kuo A."/>
            <person name="Kohler A."/>
            <person name="Costa M.D."/>
            <person name="Nagy L.G."/>
            <person name="Floudas D."/>
            <person name="Copeland A."/>
            <person name="Barry K.W."/>
            <person name="Cichocki N."/>
            <person name="Veneault-Fourrey C."/>
            <person name="LaButti K."/>
            <person name="Lindquist E.A."/>
            <person name="Lipzen A."/>
            <person name="Lundell T."/>
            <person name="Morin E."/>
            <person name="Murat C."/>
            <person name="Sun H."/>
            <person name="Tunlid A."/>
            <person name="Henrissat B."/>
            <person name="Grigoriev I.V."/>
            <person name="Hibbett D.S."/>
            <person name="Martin F."/>
            <person name="Nordberg H.P."/>
            <person name="Cantor M.N."/>
            <person name="Hua S.X."/>
        </authorList>
    </citation>
    <scope>NUCLEOTIDE SEQUENCE [LARGE SCALE GENOMIC DNA]</scope>
    <source>
        <strain evidence="1 2">Marx 270</strain>
    </source>
</reference>
<gene>
    <name evidence="1" type="ORF">M404DRAFT_515119</name>
</gene>
<organism evidence="1 2">
    <name type="scientific">Pisolithus tinctorius Marx 270</name>
    <dbReference type="NCBI Taxonomy" id="870435"/>
    <lineage>
        <taxon>Eukaryota</taxon>
        <taxon>Fungi</taxon>
        <taxon>Dikarya</taxon>
        <taxon>Basidiomycota</taxon>
        <taxon>Agaricomycotina</taxon>
        <taxon>Agaricomycetes</taxon>
        <taxon>Agaricomycetidae</taxon>
        <taxon>Boletales</taxon>
        <taxon>Sclerodermatineae</taxon>
        <taxon>Pisolithaceae</taxon>
        <taxon>Pisolithus</taxon>
    </lineage>
</organism>
<dbReference type="EMBL" id="KN832176">
    <property type="protein sequence ID" value="KIN93357.1"/>
    <property type="molecule type" value="Genomic_DNA"/>
</dbReference>
<dbReference type="InParanoid" id="A0A0C3I8D7"/>
<protein>
    <submittedName>
        <fullName evidence="1">Uncharacterized protein</fullName>
    </submittedName>
</protein>
<keyword evidence="2" id="KW-1185">Reference proteome</keyword>
<accession>A0A0C3I8D7</accession>
<dbReference type="AlphaFoldDB" id="A0A0C3I8D7"/>